<dbReference type="GO" id="GO:0005741">
    <property type="term" value="C:mitochondrial outer membrane"/>
    <property type="evidence" value="ECO:0007669"/>
    <property type="project" value="TreeGrafter"/>
</dbReference>
<dbReference type="AlphaFoldDB" id="A0A4P9XWZ6"/>
<evidence type="ECO:0000313" key="3">
    <source>
        <dbReference type="Proteomes" id="UP000271241"/>
    </source>
</evidence>
<dbReference type="PANTHER" id="PTHR28230">
    <property type="entry name" value="CHROMOSOME 1, WHOLE GENOME SHOTGUN SEQUENCE"/>
    <property type="match status" value="1"/>
</dbReference>
<evidence type="ECO:0000256" key="1">
    <source>
        <dbReference type="SAM" id="MobiDB-lite"/>
    </source>
</evidence>
<organism evidence="2 3">
    <name type="scientific">Thamnocephalis sphaerospora</name>
    <dbReference type="NCBI Taxonomy" id="78915"/>
    <lineage>
        <taxon>Eukaryota</taxon>
        <taxon>Fungi</taxon>
        <taxon>Fungi incertae sedis</taxon>
        <taxon>Zoopagomycota</taxon>
        <taxon>Zoopagomycotina</taxon>
        <taxon>Zoopagomycetes</taxon>
        <taxon>Zoopagales</taxon>
        <taxon>Sigmoideomycetaceae</taxon>
        <taxon>Thamnocephalis</taxon>
    </lineage>
</organism>
<dbReference type="EMBL" id="KZ992433">
    <property type="protein sequence ID" value="RKP10888.1"/>
    <property type="molecule type" value="Genomic_DNA"/>
</dbReference>
<proteinExistence type="predicted"/>
<evidence type="ECO:0000313" key="2">
    <source>
        <dbReference type="EMBL" id="RKP10888.1"/>
    </source>
</evidence>
<dbReference type="Pfam" id="PF19117">
    <property type="entry name" value="Mim2"/>
    <property type="match status" value="1"/>
</dbReference>
<dbReference type="PANTHER" id="PTHR28230:SF1">
    <property type="entry name" value="MITOCHONDRIAL IMPORT PROTEIN 2"/>
    <property type="match status" value="1"/>
</dbReference>
<feature type="compositionally biased region" description="Acidic residues" evidence="1">
    <location>
        <begin position="33"/>
        <end position="44"/>
    </location>
</feature>
<sequence>MTGPSDAETEVTSTSTYDTDSSEPGDPGLFDTSDSESESDWEEEWEETVRELKFLVTGIVIPFVGRWFGRRFSFWIWTRYLEPWLGVAARAPRIAAPS</sequence>
<feature type="region of interest" description="Disordered" evidence="1">
    <location>
        <begin position="1"/>
        <end position="44"/>
    </location>
</feature>
<gene>
    <name evidence="2" type="ORF">THASP1DRAFT_27312</name>
</gene>
<dbReference type="OrthoDB" id="5555533at2759"/>
<reference evidence="3" key="1">
    <citation type="journal article" date="2018" name="Nat. Microbiol.">
        <title>Leveraging single-cell genomics to expand the fungal tree of life.</title>
        <authorList>
            <person name="Ahrendt S.R."/>
            <person name="Quandt C.A."/>
            <person name="Ciobanu D."/>
            <person name="Clum A."/>
            <person name="Salamov A."/>
            <person name="Andreopoulos B."/>
            <person name="Cheng J.F."/>
            <person name="Woyke T."/>
            <person name="Pelin A."/>
            <person name="Henrissat B."/>
            <person name="Reynolds N.K."/>
            <person name="Benny G.L."/>
            <person name="Smith M.E."/>
            <person name="James T.Y."/>
            <person name="Grigoriev I.V."/>
        </authorList>
    </citation>
    <scope>NUCLEOTIDE SEQUENCE [LARGE SCALE GENOMIC DNA]</scope>
    <source>
        <strain evidence="3">RSA 1356</strain>
    </source>
</reference>
<dbReference type="GO" id="GO:0070096">
    <property type="term" value="P:mitochondrial outer membrane translocase complex assembly"/>
    <property type="evidence" value="ECO:0007669"/>
    <property type="project" value="InterPro"/>
</dbReference>
<dbReference type="Proteomes" id="UP000271241">
    <property type="component" value="Unassembled WGS sequence"/>
</dbReference>
<keyword evidence="3" id="KW-1185">Reference proteome</keyword>
<dbReference type="GO" id="GO:0045040">
    <property type="term" value="P:protein insertion into mitochondrial outer membrane"/>
    <property type="evidence" value="ECO:0007669"/>
    <property type="project" value="InterPro"/>
</dbReference>
<protein>
    <submittedName>
        <fullName evidence="2">Uncharacterized protein</fullName>
    </submittedName>
</protein>
<name>A0A4P9XWZ6_9FUNG</name>
<dbReference type="InterPro" id="IPR037652">
    <property type="entry name" value="Mim2"/>
</dbReference>
<accession>A0A4P9XWZ6</accession>